<dbReference type="eggNOG" id="COG0739">
    <property type="taxonomic scope" value="Bacteria"/>
</dbReference>
<dbReference type="Proteomes" id="UP000024547">
    <property type="component" value="Unassembled WGS sequence"/>
</dbReference>
<dbReference type="Gene3D" id="2.70.70.10">
    <property type="entry name" value="Glucose Permease (Domain IIA)"/>
    <property type="match status" value="1"/>
</dbReference>
<evidence type="ECO:0000313" key="6">
    <source>
        <dbReference type="Proteomes" id="UP000259173"/>
    </source>
</evidence>
<accession>A0A059DZK1</accession>
<comment type="caution">
    <text evidence="4">The sequence shown here is derived from an EMBL/GenBank/DDBJ whole genome shotgun (WGS) entry which is preliminary data.</text>
</comment>
<keyword evidence="1" id="KW-0732">Signal</keyword>
<dbReference type="PANTHER" id="PTHR21666">
    <property type="entry name" value="PEPTIDASE-RELATED"/>
    <property type="match status" value="1"/>
</dbReference>
<dbReference type="InterPro" id="IPR016047">
    <property type="entry name" value="M23ase_b-sheet_dom"/>
</dbReference>
<sequence length="246" mass="26317">MQVRAMSTVEKFAFLGAITLASLLVVQELNDGFVRETPTRIDSEPVAVESADVETAEFATLLSLAPVPAPFGYLPSLTACKGMAPSFGPNVDDELNVTDFKPFVMAGTVKLAAAPVESACLSSSFGPRNGSLHKGLDFFNRDAVPVYAAADGVVRRQRFRNDYGNMIVIDHGSGVFTRYAHLEAFENTQEGDTVKAGQPLGLMGNTAGYAIPRHLHYEVLTGEWGFQAGSFALEPVDVMALPAALD</sequence>
<dbReference type="EMBL" id="DMBR01000035">
    <property type="protein sequence ID" value="HAE93149.1"/>
    <property type="molecule type" value="Genomic_DNA"/>
</dbReference>
<dbReference type="GO" id="GO:0004222">
    <property type="term" value="F:metalloendopeptidase activity"/>
    <property type="evidence" value="ECO:0007669"/>
    <property type="project" value="TreeGrafter"/>
</dbReference>
<dbReference type="STRING" id="1280948.HY36_05440"/>
<organism evidence="4 5">
    <name type="scientific">Hyphomonas atlantica</name>
    <dbReference type="NCBI Taxonomy" id="1280948"/>
    <lineage>
        <taxon>Bacteria</taxon>
        <taxon>Pseudomonadati</taxon>
        <taxon>Pseudomonadota</taxon>
        <taxon>Alphaproteobacteria</taxon>
        <taxon>Hyphomonadales</taxon>
        <taxon>Hyphomonadaceae</taxon>
        <taxon>Hyphomonas</taxon>
    </lineage>
</organism>
<evidence type="ECO:0000256" key="1">
    <source>
        <dbReference type="ARBA" id="ARBA00022729"/>
    </source>
</evidence>
<dbReference type="AlphaFoldDB" id="A0A059DZK1"/>
<evidence type="ECO:0000313" key="4">
    <source>
        <dbReference type="EMBL" id="KCZ60422.1"/>
    </source>
</evidence>
<name>A0A059DZK1_9PROT</name>
<dbReference type="Pfam" id="PF01551">
    <property type="entry name" value="Peptidase_M23"/>
    <property type="match status" value="1"/>
</dbReference>
<gene>
    <name evidence="3" type="ORF">DCG65_01220</name>
    <name evidence="4" type="ORF">HY36_05440</name>
</gene>
<dbReference type="RefSeq" id="WP_051602700.1">
    <property type="nucleotide sequence ID" value="NZ_CAMYIB010000011.1"/>
</dbReference>
<dbReference type="Proteomes" id="UP000259173">
    <property type="component" value="Unassembled WGS sequence"/>
</dbReference>
<keyword evidence="5" id="KW-1185">Reference proteome</keyword>
<evidence type="ECO:0000313" key="5">
    <source>
        <dbReference type="Proteomes" id="UP000024547"/>
    </source>
</evidence>
<reference evidence="3 6" key="2">
    <citation type="journal article" date="2018" name="Nat. Biotechnol.">
        <title>A standardized bacterial taxonomy based on genome phylogeny substantially revises the tree of life.</title>
        <authorList>
            <person name="Parks D.H."/>
            <person name="Chuvochina M."/>
            <person name="Waite D.W."/>
            <person name="Rinke C."/>
            <person name="Skarshewski A."/>
            <person name="Chaumeil P.A."/>
            <person name="Hugenholtz P."/>
        </authorList>
    </citation>
    <scope>NUCLEOTIDE SEQUENCE [LARGE SCALE GENOMIC DNA]</scope>
    <source>
        <strain evidence="3">UBA8557</strain>
    </source>
</reference>
<proteinExistence type="predicted"/>
<evidence type="ECO:0000313" key="3">
    <source>
        <dbReference type="EMBL" id="HAE93149.1"/>
    </source>
</evidence>
<protein>
    <submittedName>
        <fullName evidence="3">M23 family peptidase</fullName>
    </submittedName>
</protein>
<dbReference type="PANTHER" id="PTHR21666:SF289">
    <property type="entry name" value="L-ALA--D-GLU ENDOPEPTIDASE"/>
    <property type="match status" value="1"/>
</dbReference>
<evidence type="ECO:0000259" key="2">
    <source>
        <dbReference type="Pfam" id="PF01551"/>
    </source>
</evidence>
<dbReference type="CDD" id="cd12797">
    <property type="entry name" value="M23_peptidase"/>
    <property type="match status" value="1"/>
</dbReference>
<dbReference type="InterPro" id="IPR011055">
    <property type="entry name" value="Dup_hybrid_motif"/>
</dbReference>
<dbReference type="SUPFAM" id="SSF51261">
    <property type="entry name" value="Duplicated hybrid motif"/>
    <property type="match status" value="1"/>
</dbReference>
<dbReference type="EMBL" id="AWFH01000023">
    <property type="protein sequence ID" value="KCZ60422.1"/>
    <property type="molecule type" value="Genomic_DNA"/>
</dbReference>
<dbReference type="InterPro" id="IPR050570">
    <property type="entry name" value="Cell_wall_metabolism_enzyme"/>
</dbReference>
<dbReference type="PATRIC" id="fig|1280948.3.peg.2143"/>
<feature type="domain" description="M23ase beta-sheet core" evidence="2">
    <location>
        <begin position="132"/>
        <end position="221"/>
    </location>
</feature>
<reference evidence="4 5" key="1">
    <citation type="journal article" date="2014" name="Antonie Van Leeuwenhoek">
        <title>Hyphomonas beringensis sp. nov. and Hyphomonas chukchiensis sp. nov., isolated from surface seawater of the Bering Sea and Chukchi Sea.</title>
        <authorList>
            <person name="Li C."/>
            <person name="Lai Q."/>
            <person name="Li G."/>
            <person name="Dong C."/>
            <person name="Wang J."/>
            <person name="Liao Y."/>
            <person name="Shao Z."/>
        </authorList>
    </citation>
    <scope>NUCLEOTIDE SEQUENCE [LARGE SCALE GENOMIC DNA]</scope>
    <source>
        <strain evidence="4 5">22II1-22F38</strain>
    </source>
</reference>